<gene>
    <name evidence="2" type="ORF">GCM10011588_28600</name>
</gene>
<reference evidence="2" key="1">
    <citation type="journal article" date="2014" name="Int. J. Syst. Evol. Microbiol.">
        <title>Complete genome sequence of Corynebacterium casei LMG S-19264T (=DSM 44701T), isolated from a smear-ripened cheese.</title>
        <authorList>
            <consortium name="US DOE Joint Genome Institute (JGI-PGF)"/>
            <person name="Walter F."/>
            <person name="Albersmeier A."/>
            <person name="Kalinowski J."/>
            <person name="Ruckert C."/>
        </authorList>
    </citation>
    <scope>NUCLEOTIDE SEQUENCE</scope>
    <source>
        <strain evidence="2">CGMCC 4.3508</strain>
    </source>
</reference>
<dbReference type="InterPro" id="IPR050509">
    <property type="entry name" value="CoA-transferase_III"/>
</dbReference>
<name>A0A917RKE0_9NOCA</name>
<dbReference type="EMBL" id="BMMH01000005">
    <property type="protein sequence ID" value="GGL12472.1"/>
    <property type="molecule type" value="Genomic_DNA"/>
</dbReference>
<dbReference type="InterPro" id="IPR044855">
    <property type="entry name" value="CoA-Trfase_III_dom3_sf"/>
</dbReference>
<feature type="region of interest" description="Disordered" evidence="1">
    <location>
        <begin position="351"/>
        <end position="387"/>
    </location>
</feature>
<keyword evidence="3" id="KW-1185">Reference proteome</keyword>
<evidence type="ECO:0000313" key="3">
    <source>
        <dbReference type="Proteomes" id="UP000638263"/>
    </source>
</evidence>
<dbReference type="Proteomes" id="UP000638263">
    <property type="component" value="Unassembled WGS sequence"/>
</dbReference>
<dbReference type="PANTHER" id="PTHR48228:SF5">
    <property type="entry name" value="ALPHA-METHYLACYL-COA RACEMASE"/>
    <property type="match status" value="1"/>
</dbReference>
<dbReference type="Gene3D" id="3.40.50.10540">
    <property type="entry name" value="Crotonobetainyl-coa:carnitine coa-transferase, domain 1"/>
    <property type="match status" value="3"/>
</dbReference>
<dbReference type="Gene3D" id="3.30.1540.10">
    <property type="entry name" value="formyl-coa transferase, domain 3"/>
    <property type="match status" value="2"/>
</dbReference>
<reference evidence="2" key="2">
    <citation type="submission" date="2020-09" db="EMBL/GenBank/DDBJ databases">
        <authorList>
            <person name="Sun Q."/>
            <person name="Zhou Y."/>
        </authorList>
    </citation>
    <scope>NUCLEOTIDE SEQUENCE</scope>
    <source>
        <strain evidence="2">CGMCC 4.3508</strain>
    </source>
</reference>
<dbReference type="AlphaFoldDB" id="A0A917RKE0"/>
<sequence>MMTDTDEVRGPLRGVRIVEDALTPAARMAGMLLADLGADVTRIAGADEDLPVGNPAYRRGKREVSVPVVDCTALSGLLASADIFLSDRAPGELARRSLGEAAVRPVAPDLVHLWMPPYGTTGEWSDSLPPDPLLLAALSGIAAHQPSIEDRPVASVIDLVAPVQGALGATAAVAGLVGRARDGAGRGAVVSGLHAVAALMVTMMLEGLDEEVFNPGKATQPTPSWRMYQAGDELWFFLAALTPEGFVRALDGLDRLDLLLIPEIAGDPARIQVPEAGAVVGAVLQDHFRTQPRAHWLALLQDAQVPCAPAATREQWAGGNIVAGNGGLVTRAHPSFGDMTMPDLPVRLSRDPGAVGSFAGGEATSGRAGTRPPDAAPARETASPDRLPLHGIRVVDLSSFLAGPSTTAFLAQHGADVVKVEPPAGDPYRTYSISYLAVNQRKRSVALDLRRETDRETFRALAAQADVLVENLRPGRLERLGLSAESLEKANPALVHCSVSAFGSTGDAADLPGFDPVFQCLSGLAVAQGGASAPIVTNVAVHDTGTGALSALGIAAALYARFSGHGLGQRVHTSLAQTATFAQFDQFTEYPGHPDHLTGAVDFPGPHPGRRYHLCRDGWVALACDQRDRVVAMVAALSNSAQRDPAEIGALLEALTVQEAIATAVRHGVPACPVLDREGEMWDEYLRANGFGHVVRHHRHGRMAVVRGFATWSSGIPRESASTEPGDHTAEILAELGREQSAGGQ</sequence>
<comment type="caution">
    <text evidence="2">The sequence shown here is derived from an EMBL/GenBank/DDBJ whole genome shotgun (WGS) entry which is preliminary data.</text>
</comment>
<evidence type="ECO:0000256" key="1">
    <source>
        <dbReference type="SAM" id="MobiDB-lite"/>
    </source>
</evidence>
<dbReference type="InterPro" id="IPR003673">
    <property type="entry name" value="CoA-Trfase_fam_III"/>
</dbReference>
<organism evidence="2 3">
    <name type="scientific">Nocardia jinanensis</name>
    <dbReference type="NCBI Taxonomy" id="382504"/>
    <lineage>
        <taxon>Bacteria</taxon>
        <taxon>Bacillati</taxon>
        <taxon>Actinomycetota</taxon>
        <taxon>Actinomycetes</taxon>
        <taxon>Mycobacteriales</taxon>
        <taxon>Nocardiaceae</taxon>
        <taxon>Nocardia</taxon>
    </lineage>
</organism>
<dbReference type="PANTHER" id="PTHR48228">
    <property type="entry name" value="SUCCINYL-COA--D-CITRAMALATE COA-TRANSFERASE"/>
    <property type="match status" value="1"/>
</dbReference>
<dbReference type="InterPro" id="IPR023606">
    <property type="entry name" value="CoA-Trfase_III_dom_1_sf"/>
</dbReference>
<evidence type="ECO:0008006" key="4">
    <source>
        <dbReference type="Google" id="ProtNLM"/>
    </source>
</evidence>
<dbReference type="Pfam" id="PF02515">
    <property type="entry name" value="CoA_transf_3"/>
    <property type="match status" value="2"/>
</dbReference>
<dbReference type="SUPFAM" id="SSF89796">
    <property type="entry name" value="CoA-transferase family III (CaiB/BaiF)"/>
    <property type="match status" value="2"/>
</dbReference>
<accession>A0A917RKE0</accession>
<protein>
    <recommendedName>
        <fullName evidence="4">CoA transferase</fullName>
    </recommendedName>
</protein>
<dbReference type="GO" id="GO:0003824">
    <property type="term" value="F:catalytic activity"/>
    <property type="evidence" value="ECO:0007669"/>
    <property type="project" value="InterPro"/>
</dbReference>
<proteinExistence type="predicted"/>
<evidence type="ECO:0000313" key="2">
    <source>
        <dbReference type="EMBL" id="GGL12472.1"/>
    </source>
</evidence>